<name>A0A1J6HPK9_9HYPH</name>
<dbReference type="Proteomes" id="UP000182985">
    <property type="component" value="Unassembled WGS sequence"/>
</dbReference>
<dbReference type="InterPro" id="IPR050902">
    <property type="entry name" value="ABC_Transporter_SBP"/>
</dbReference>
<dbReference type="EMBL" id="MOEC01000002">
    <property type="protein sequence ID" value="OIS94965.1"/>
    <property type="molecule type" value="Genomic_DNA"/>
</dbReference>
<reference evidence="2 3" key="1">
    <citation type="submission" date="2016-10" db="EMBL/GenBank/DDBJ databases">
        <title>The Draft Genome Sequence of the Potato Rhizosphere Bacteria Ochrobactrum sp. IPA7.2.</title>
        <authorList>
            <person name="Gogoleva N.E."/>
            <person name="Khlopko Y.A."/>
            <person name="Burygin G.L."/>
            <person name="Plotnikov A.O."/>
        </authorList>
    </citation>
    <scope>NUCLEOTIDE SEQUENCE [LARGE SCALE GENOMIC DNA]</scope>
    <source>
        <strain evidence="2 3">IPA7.2</strain>
    </source>
</reference>
<sequence length="391" mass="42296">MVKPFHTKFFAHFTQLLLPFGVCVVCLLSGLAGPVRGAVAEIMLEDAAGRQVRLEMPAKRIVTNESLLLLSLALIEPDPVSRIAGWANPRRIDSGMYSAFRQKFPAIDDIPTVGALQPAQTSVESILSATPDLFVVNQWQAGWEDTVSLLDAAGIPVLFLDGPVNDKRDPLEAMAFSVELLGKAIGRDAKAVEYTAFVREHYTVITGRLKNVADRPKVLVDGFANATCCSTPGRNNRMTQNIALAGGVSIGADAVSAYEGRLNAEYVLEADPQVYIATGAPSLSSETSLVVGGGVSTQTARASLRNIVLNGVRRDLTAVRERRAFGISHQMSISALNVLIFECFAKWTHPDIFTDIDPDETLAEINRRFMAVPIEGTFWIGLGDEPSNTNP</sequence>
<dbReference type="SUPFAM" id="SSF53807">
    <property type="entry name" value="Helical backbone' metal receptor"/>
    <property type="match status" value="1"/>
</dbReference>
<dbReference type="Pfam" id="PF01497">
    <property type="entry name" value="Peripla_BP_2"/>
    <property type="match status" value="1"/>
</dbReference>
<proteinExistence type="predicted"/>
<evidence type="ECO:0000259" key="1">
    <source>
        <dbReference type="PROSITE" id="PS50983"/>
    </source>
</evidence>
<dbReference type="InterPro" id="IPR002491">
    <property type="entry name" value="ABC_transptr_periplasmic_BD"/>
</dbReference>
<evidence type="ECO:0000313" key="2">
    <source>
        <dbReference type="EMBL" id="OIS94965.1"/>
    </source>
</evidence>
<evidence type="ECO:0000313" key="3">
    <source>
        <dbReference type="Proteomes" id="UP000182985"/>
    </source>
</evidence>
<dbReference type="PANTHER" id="PTHR30535">
    <property type="entry name" value="VITAMIN B12-BINDING PROTEIN"/>
    <property type="match status" value="1"/>
</dbReference>
<dbReference type="Gene3D" id="3.40.50.1980">
    <property type="entry name" value="Nitrogenase molybdenum iron protein domain"/>
    <property type="match status" value="2"/>
</dbReference>
<comment type="caution">
    <text evidence="2">The sequence shown here is derived from an EMBL/GenBank/DDBJ whole genome shotgun (WGS) entry which is preliminary data.</text>
</comment>
<dbReference type="AlphaFoldDB" id="A0A1J6HPK9"/>
<dbReference type="PANTHER" id="PTHR30535:SF34">
    <property type="entry name" value="MOLYBDATE-BINDING PROTEIN MOLA"/>
    <property type="match status" value="1"/>
</dbReference>
<dbReference type="PROSITE" id="PS50983">
    <property type="entry name" value="FE_B12_PBP"/>
    <property type="match status" value="1"/>
</dbReference>
<feature type="domain" description="Fe/B12 periplasmic-binding" evidence="1">
    <location>
        <begin position="60"/>
        <end position="356"/>
    </location>
</feature>
<accession>A0A1J6HPK9</accession>
<protein>
    <submittedName>
        <fullName evidence="2">Fe3+-hydroxamate ABC transporter substrate-binding protein</fullName>
    </submittedName>
</protein>
<organism evidence="2 3">
    <name type="scientific">Brucella cytisi</name>
    <dbReference type="NCBI Taxonomy" id="407152"/>
    <lineage>
        <taxon>Bacteria</taxon>
        <taxon>Pseudomonadati</taxon>
        <taxon>Pseudomonadota</taxon>
        <taxon>Alphaproteobacteria</taxon>
        <taxon>Hyphomicrobiales</taxon>
        <taxon>Brucellaceae</taxon>
        <taxon>Brucella/Ochrobactrum group</taxon>
        <taxon>Brucella</taxon>
    </lineage>
</organism>
<gene>
    <name evidence="2" type="ORF">BLA27_02940</name>
</gene>
<keyword evidence="3" id="KW-1185">Reference proteome</keyword>